<evidence type="ECO:0000313" key="2">
    <source>
        <dbReference type="Proteomes" id="UP000070700"/>
    </source>
</evidence>
<dbReference type="AlphaFoldDB" id="A0A194XA89"/>
<name>A0A194XA89_MOLSC</name>
<sequence>MPGCYKETVCQLCGVSFAITRFRRAEEDSSKAWAYYGSDYSDSPICGVGSGCTALPRDDSENGEHLAGPGCVCTSGYSGYRISVEEMRGCRSVVVILKKEEDWEEESDDQEFEKEGGYFLTGVGDGSPDEAPLEGLTPVRHGVEGVWIWNTVEDVDEEMGLPMHPSCFEIWKRISIEKTGKVDLHDIWAWRQLEGSYEAFFERFPRHPAVRQGKDQWWEHKPGAEWLAANPIDIPGLNLLINSCYREKYNVNRSVHPVWRRPFPTTYSSSTTPNDPFWKLPQELRFAILEPLSGRDIANLRLVTPAYRDLPVILFRAVILSDFPWLWEIRELEVGTTMWYTLYMSIKFGFGQLMGVRNRRRVWQDVEEIWRRVERYKREGRLEVGLLKRWMHVVKTRRERLKKS</sequence>
<dbReference type="InterPro" id="IPR036047">
    <property type="entry name" value="F-box-like_dom_sf"/>
</dbReference>
<organism evidence="1 2">
    <name type="scientific">Mollisia scopiformis</name>
    <name type="common">Conifer needle endophyte fungus</name>
    <name type="synonym">Phialocephala scopiformis</name>
    <dbReference type="NCBI Taxonomy" id="149040"/>
    <lineage>
        <taxon>Eukaryota</taxon>
        <taxon>Fungi</taxon>
        <taxon>Dikarya</taxon>
        <taxon>Ascomycota</taxon>
        <taxon>Pezizomycotina</taxon>
        <taxon>Leotiomycetes</taxon>
        <taxon>Helotiales</taxon>
        <taxon>Mollisiaceae</taxon>
        <taxon>Mollisia</taxon>
    </lineage>
</organism>
<dbReference type="SUPFAM" id="SSF81383">
    <property type="entry name" value="F-box domain"/>
    <property type="match status" value="1"/>
</dbReference>
<dbReference type="GeneID" id="28822828"/>
<reference evidence="1 2" key="1">
    <citation type="submission" date="2015-10" db="EMBL/GenBank/DDBJ databases">
        <title>Full genome of DAOMC 229536 Phialocephala scopiformis, a fungal endophyte of spruce producing the potent anti-insectan compound rugulosin.</title>
        <authorList>
            <consortium name="DOE Joint Genome Institute"/>
            <person name="Walker A.K."/>
            <person name="Frasz S.L."/>
            <person name="Seifert K.A."/>
            <person name="Miller J.D."/>
            <person name="Mondo S.J."/>
            <person name="Labutti K."/>
            <person name="Lipzen A."/>
            <person name="Dockter R."/>
            <person name="Kennedy M."/>
            <person name="Grigoriev I.V."/>
            <person name="Spatafora J.W."/>
        </authorList>
    </citation>
    <scope>NUCLEOTIDE SEQUENCE [LARGE SCALE GENOMIC DNA]</scope>
    <source>
        <strain evidence="1 2">CBS 120377</strain>
    </source>
</reference>
<proteinExistence type="predicted"/>
<evidence type="ECO:0000313" key="1">
    <source>
        <dbReference type="EMBL" id="KUJ17088.1"/>
    </source>
</evidence>
<dbReference type="EMBL" id="KQ947415">
    <property type="protein sequence ID" value="KUJ17088.1"/>
    <property type="molecule type" value="Genomic_DNA"/>
</dbReference>
<evidence type="ECO:0008006" key="3">
    <source>
        <dbReference type="Google" id="ProtNLM"/>
    </source>
</evidence>
<dbReference type="OrthoDB" id="6612291at2759"/>
<dbReference type="Proteomes" id="UP000070700">
    <property type="component" value="Unassembled WGS sequence"/>
</dbReference>
<protein>
    <recommendedName>
        <fullName evidence="3">F-box domain-containing protein</fullName>
    </recommendedName>
</protein>
<dbReference type="RefSeq" id="XP_018071443.1">
    <property type="nucleotide sequence ID" value="XM_018213102.1"/>
</dbReference>
<accession>A0A194XA89</accession>
<gene>
    <name evidence="1" type="ORF">LY89DRAFT_669511</name>
</gene>
<dbReference type="KEGG" id="psco:LY89DRAFT_669511"/>
<keyword evidence="2" id="KW-1185">Reference proteome</keyword>
<dbReference type="InParanoid" id="A0A194XA89"/>